<gene>
    <name evidence="2" type="ORF">Kpho01_15290</name>
</gene>
<name>A0A9W6UMS3_9ACTN</name>
<dbReference type="AlphaFoldDB" id="A0A9W6UMS3"/>
<organism evidence="2 3">
    <name type="scientific">Kitasatospora phosalacinea</name>
    <dbReference type="NCBI Taxonomy" id="2065"/>
    <lineage>
        <taxon>Bacteria</taxon>
        <taxon>Bacillati</taxon>
        <taxon>Actinomycetota</taxon>
        <taxon>Actinomycetes</taxon>
        <taxon>Kitasatosporales</taxon>
        <taxon>Streptomycetaceae</taxon>
        <taxon>Kitasatospora</taxon>
    </lineage>
</organism>
<feature type="region of interest" description="Disordered" evidence="1">
    <location>
        <begin position="1"/>
        <end position="32"/>
    </location>
</feature>
<reference evidence="2" key="1">
    <citation type="submission" date="2023-02" db="EMBL/GenBank/DDBJ databases">
        <title>Kitasatospora phosalacinea NBRC 14362.</title>
        <authorList>
            <person name="Ichikawa N."/>
            <person name="Sato H."/>
            <person name="Tonouchi N."/>
        </authorList>
    </citation>
    <scope>NUCLEOTIDE SEQUENCE</scope>
    <source>
        <strain evidence="2">NBRC 14362</strain>
    </source>
</reference>
<proteinExistence type="predicted"/>
<dbReference type="EMBL" id="BSRX01000007">
    <property type="protein sequence ID" value="GLW53518.1"/>
    <property type="molecule type" value="Genomic_DNA"/>
</dbReference>
<evidence type="ECO:0000256" key="1">
    <source>
        <dbReference type="SAM" id="MobiDB-lite"/>
    </source>
</evidence>
<evidence type="ECO:0000313" key="3">
    <source>
        <dbReference type="Proteomes" id="UP001165143"/>
    </source>
</evidence>
<comment type="caution">
    <text evidence="2">The sequence shown here is derived from an EMBL/GenBank/DDBJ whole genome shotgun (WGS) entry which is preliminary data.</text>
</comment>
<accession>A0A9W6UMS3</accession>
<sequence length="157" mass="18062">MPRNRPGRLRADQRPAPLARDEPPPGRLHGLSTRTSLAVHRVERRSDDYYVYPGATDRALRRYRAFTLPPGRRPRYPQDALCSCRGCSFDDVRHARDVLDGVLRALPPGARAELGRRVAVLDAAYLRRTLPDPFAARRQWRADRWWRRRLAGGWEGA</sequence>
<dbReference type="Proteomes" id="UP001165143">
    <property type="component" value="Unassembled WGS sequence"/>
</dbReference>
<protein>
    <submittedName>
        <fullName evidence="2">Uncharacterized protein</fullName>
    </submittedName>
</protein>
<evidence type="ECO:0000313" key="2">
    <source>
        <dbReference type="EMBL" id="GLW53518.1"/>
    </source>
</evidence>
<feature type="compositionally biased region" description="Basic and acidic residues" evidence="1">
    <location>
        <begin position="9"/>
        <end position="24"/>
    </location>
</feature>